<evidence type="ECO:0000256" key="5">
    <source>
        <dbReference type="ARBA" id="ARBA00020771"/>
    </source>
</evidence>
<dbReference type="PRINTS" id="PR00144">
    <property type="entry name" value="DALDHYDRTASE"/>
</dbReference>
<keyword evidence="8" id="KW-0350">Heme biosynthesis</keyword>
<evidence type="ECO:0000256" key="16">
    <source>
        <dbReference type="RuleBase" id="RU000515"/>
    </source>
</evidence>
<dbReference type="GO" id="GO:0005829">
    <property type="term" value="C:cytosol"/>
    <property type="evidence" value="ECO:0007669"/>
    <property type="project" value="TreeGrafter"/>
</dbReference>
<dbReference type="RefSeq" id="XP_029649564.1">
    <property type="nucleotide sequence ID" value="XM_029793704.2"/>
</dbReference>
<keyword evidence="9 16" id="KW-0456">Lyase</keyword>
<comment type="subunit">
    <text evidence="12">Homooctamer; active form. Homohexamer; low activity form.</text>
</comment>
<sequence>MASEKEHKVLHSGYSHPVLRNWQTNSASISAANLIYPLFVTDGEDTEDPIPSMPNQCRYGVKRLKAVLQPLVDKGLQAVLIFGVPSNLPKDNIGKSATSPNTPVIIALEHLRRWFPRLLLICDVCLCAYTCHGHCGVLNKDGSINNAESIKRLSEIAVTYAKAGCHIVAPSDMMDGRVGAIKRSLIENGYGSKVSIMSYSAKFASGFYGPFRDAARSAPSFGDRQSYQLPPGALGLADRAVERDIEEGADMIMVKPGLPYLDVVQQIRSKYPSHPLAVYQVSGEYSMLHYAAKAGVFNLKQVVLETLTGMRRAGAVMLITYFAPDVLEWLSDPCKK</sequence>
<protein>
    <recommendedName>
        <fullName evidence="5 16">Delta-aminolevulinic acid dehydratase</fullName>
        <ecNumber evidence="4 16">4.2.1.24</ecNumber>
    </recommendedName>
</protein>
<evidence type="ECO:0000313" key="19">
    <source>
        <dbReference type="RefSeq" id="XP_029649564.1"/>
    </source>
</evidence>
<gene>
    <name evidence="19" type="primary">LOC115223223</name>
</gene>
<feature type="binding site" evidence="15">
    <location>
        <position position="212"/>
    </location>
    <ligand>
        <name>5-aminolevulinate</name>
        <dbReference type="ChEBI" id="CHEBI:356416"/>
        <label>1</label>
    </ligand>
</feature>
<proteinExistence type="inferred from homology"/>
<keyword evidence="10 16" id="KW-0627">Porphyrin biosynthesis</keyword>
<dbReference type="PANTHER" id="PTHR11458:SF0">
    <property type="entry name" value="DELTA-AMINOLEVULINIC ACID DEHYDRATASE"/>
    <property type="match status" value="1"/>
</dbReference>
<dbReference type="EC" id="4.2.1.24" evidence="4 16"/>
<dbReference type="SUPFAM" id="SSF51569">
    <property type="entry name" value="Aldolase"/>
    <property type="match status" value="1"/>
</dbReference>
<feature type="binding site" evidence="15">
    <location>
        <position position="282"/>
    </location>
    <ligand>
        <name>5-aminolevulinate</name>
        <dbReference type="ChEBI" id="CHEBI:356416"/>
        <label>2</label>
    </ligand>
</feature>
<reference evidence="19" key="1">
    <citation type="submission" date="2025-08" db="UniProtKB">
        <authorList>
            <consortium name="RefSeq"/>
        </authorList>
    </citation>
    <scope>IDENTIFICATION</scope>
</reference>
<feature type="active site" description="Schiff-base intermediate with substrate" evidence="14">
    <location>
        <position position="202"/>
    </location>
</feature>
<accession>A0A6P7TEF4</accession>
<evidence type="ECO:0000256" key="6">
    <source>
        <dbReference type="ARBA" id="ARBA00022723"/>
    </source>
</evidence>
<dbReference type="InterPro" id="IPR030656">
    <property type="entry name" value="ALAD_AS"/>
</dbReference>
<comment type="catalytic activity">
    <reaction evidence="13 16">
        <text>2 5-aminolevulinate = porphobilinogen + 2 H2O + H(+)</text>
        <dbReference type="Rhea" id="RHEA:24064"/>
        <dbReference type="ChEBI" id="CHEBI:15377"/>
        <dbReference type="ChEBI" id="CHEBI:15378"/>
        <dbReference type="ChEBI" id="CHEBI:58126"/>
        <dbReference type="ChEBI" id="CHEBI:356416"/>
        <dbReference type="EC" id="4.2.1.24"/>
    </reaction>
</comment>
<dbReference type="Gene3D" id="3.20.20.70">
    <property type="entry name" value="Aldolase class I"/>
    <property type="match status" value="1"/>
</dbReference>
<feature type="active site" description="Schiff-base intermediate with substrate" evidence="14">
    <location>
        <position position="255"/>
    </location>
</feature>
<dbReference type="Pfam" id="PF00490">
    <property type="entry name" value="ALAD"/>
    <property type="match status" value="1"/>
</dbReference>
<dbReference type="PANTHER" id="PTHR11458">
    <property type="entry name" value="DELTA-AMINOLEVULINIC ACID DEHYDRATASE"/>
    <property type="match status" value="1"/>
</dbReference>
<dbReference type="GO" id="GO:0004655">
    <property type="term" value="F:porphobilinogen synthase activity"/>
    <property type="evidence" value="ECO:0007669"/>
    <property type="project" value="UniProtKB-EC"/>
</dbReference>
<evidence type="ECO:0000256" key="15">
    <source>
        <dbReference type="PIRSR" id="PIRSR001415-2"/>
    </source>
</evidence>
<keyword evidence="6" id="KW-0479">Metal-binding</keyword>
<evidence type="ECO:0000256" key="2">
    <source>
        <dbReference type="ARBA" id="ARBA00004694"/>
    </source>
</evidence>
<feature type="binding site" evidence="15">
    <location>
        <position position="224"/>
    </location>
    <ligand>
        <name>5-aminolevulinate</name>
        <dbReference type="ChEBI" id="CHEBI:356416"/>
        <label>1</label>
    </ligand>
</feature>
<organism evidence="18 19">
    <name type="scientific">Octopus sinensis</name>
    <name type="common">East Asian common octopus</name>
    <dbReference type="NCBI Taxonomy" id="2607531"/>
    <lineage>
        <taxon>Eukaryota</taxon>
        <taxon>Metazoa</taxon>
        <taxon>Spiralia</taxon>
        <taxon>Lophotrochozoa</taxon>
        <taxon>Mollusca</taxon>
        <taxon>Cephalopoda</taxon>
        <taxon>Coleoidea</taxon>
        <taxon>Octopodiformes</taxon>
        <taxon>Octopoda</taxon>
        <taxon>Incirrata</taxon>
        <taxon>Octopodidae</taxon>
        <taxon>Octopus</taxon>
    </lineage>
</organism>
<dbReference type="PROSITE" id="PS00169">
    <property type="entry name" value="D_ALA_DEHYDRATASE"/>
    <property type="match status" value="1"/>
</dbReference>
<evidence type="ECO:0000256" key="13">
    <source>
        <dbReference type="ARBA" id="ARBA00047651"/>
    </source>
</evidence>
<dbReference type="InterPro" id="IPR001731">
    <property type="entry name" value="ALAD"/>
</dbReference>
<dbReference type="NCBIfam" id="NF006762">
    <property type="entry name" value="PRK09283.1"/>
    <property type="match status" value="1"/>
</dbReference>
<comment type="similarity">
    <text evidence="3 17">Belongs to the ALAD family.</text>
</comment>
<evidence type="ECO:0000256" key="8">
    <source>
        <dbReference type="ARBA" id="ARBA00023133"/>
    </source>
</evidence>
<evidence type="ECO:0000256" key="4">
    <source>
        <dbReference type="ARBA" id="ARBA00012053"/>
    </source>
</evidence>
<evidence type="ECO:0000256" key="14">
    <source>
        <dbReference type="PIRSR" id="PIRSR001415-1"/>
    </source>
</evidence>
<dbReference type="InterPro" id="IPR013785">
    <property type="entry name" value="Aldolase_TIM"/>
</dbReference>
<comment type="pathway">
    <text evidence="2">Porphyrin-containing compound metabolism; protoporphyrin-IX biosynthesis; coproporphyrinogen-III from 5-aminolevulinate: step 1/4.</text>
</comment>
<comment type="function">
    <text evidence="11">Catalyzes an early step in the biosynthesis of tetrapyrroles. Binds two molecules of 5-aminolevulinate per subunit, each at a distinct site, and catalyzes their condensation to form porphobilinogen.</text>
</comment>
<dbReference type="GO" id="GO:0008270">
    <property type="term" value="F:zinc ion binding"/>
    <property type="evidence" value="ECO:0007669"/>
    <property type="project" value="TreeGrafter"/>
</dbReference>
<dbReference type="GO" id="GO:0006782">
    <property type="term" value="P:protoporphyrinogen IX biosynthetic process"/>
    <property type="evidence" value="ECO:0007669"/>
    <property type="project" value="UniProtKB-UniPathway"/>
</dbReference>
<feature type="binding site" evidence="15">
    <location>
        <position position="321"/>
    </location>
    <ligand>
        <name>5-aminolevulinate</name>
        <dbReference type="ChEBI" id="CHEBI:356416"/>
        <label>2</label>
    </ligand>
</feature>
<comment type="cofactor">
    <cofactor evidence="1">
        <name>Zn(2+)</name>
        <dbReference type="ChEBI" id="CHEBI:29105"/>
    </cofactor>
</comment>
<name>A0A6P7TEF4_9MOLL</name>
<evidence type="ECO:0000256" key="12">
    <source>
        <dbReference type="ARBA" id="ARBA00025861"/>
    </source>
</evidence>
<evidence type="ECO:0000256" key="11">
    <source>
        <dbReference type="ARBA" id="ARBA00025628"/>
    </source>
</evidence>
<dbReference type="PIRSF" id="PIRSF001415">
    <property type="entry name" value="Porphbilin_synth"/>
    <property type="match status" value="1"/>
</dbReference>
<evidence type="ECO:0000256" key="1">
    <source>
        <dbReference type="ARBA" id="ARBA00001947"/>
    </source>
</evidence>
<dbReference type="AlphaFoldDB" id="A0A6P7TEF4"/>
<dbReference type="KEGG" id="osn:115223223"/>
<evidence type="ECO:0000256" key="10">
    <source>
        <dbReference type="ARBA" id="ARBA00023244"/>
    </source>
</evidence>
<evidence type="ECO:0000256" key="17">
    <source>
        <dbReference type="RuleBase" id="RU004161"/>
    </source>
</evidence>
<dbReference type="SMART" id="SM01004">
    <property type="entry name" value="ALAD"/>
    <property type="match status" value="1"/>
</dbReference>
<dbReference type="UniPathway" id="UPA00251">
    <property type="reaction ID" value="UER00318"/>
</dbReference>
<evidence type="ECO:0000256" key="9">
    <source>
        <dbReference type="ARBA" id="ARBA00023239"/>
    </source>
</evidence>
<dbReference type="Proteomes" id="UP000515154">
    <property type="component" value="Linkage group LG22"/>
</dbReference>
<dbReference type="FunFam" id="3.20.20.70:FF:000048">
    <property type="entry name" value="Delta-aminolevulinic acid dehydratase"/>
    <property type="match status" value="1"/>
</dbReference>
<evidence type="ECO:0000313" key="18">
    <source>
        <dbReference type="Proteomes" id="UP000515154"/>
    </source>
</evidence>
<evidence type="ECO:0000256" key="3">
    <source>
        <dbReference type="ARBA" id="ARBA00008055"/>
    </source>
</evidence>
<keyword evidence="7" id="KW-0862">Zinc</keyword>
<keyword evidence="18" id="KW-1185">Reference proteome</keyword>
<evidence type="ECO:0000256" key="7">
    <source>
        <dbReference type="ARBA" id="ARBA00022833"/>
    </source>
</evidence>